<dbReference type="CDD" id="cd00093">
    <property type="entry name" value="HTH_XRE"/>
    <property type="match status" value="1"/>
</dbReference>
<evidence type="ECO:0000313" key="2">
    <source>
        <dbReference type="EMBL" id="SFQ22822.1"/>
    </source>
</evidence>
<dbReference type="InterPro" id="IPR010982">
    <property type="entry name" value="Lambda_DNA-bd_dom_sf"/>
</dbReference>
<dbReference type="PANTHER" id="PTHR35010">
    <property type="entry name" value="BLL4672 PROTEIN-RELATED"/>
    <property type="match status" value="1"/>
</dbReference>
<dbReference type="PROSITE" id="PS50943">
    <property type="entry name" value="HTH_CROC1"/>
    <property type="match status" value="1"/>
</dbReference>
<dbReference type="InterPro" id="IPR041413">
    <property type="entry name" value="MLTR_LBD"/>
</dbReference>
<evidence type="ECO:0000259" key="1">
    <source>
        <dbReference type="PROSITE" id="PS50943"/>
    </source>
</evidence>
<evidence type="ECO:0000313" key="3">
    <source>
        <dbReference type="Proteomes" id="UP000199137"/>
    </source>
</evidence>
<dbReference type="Pfam" id="PF01381">
    <property type="entry name" value="HTH_3"/>
    <property type="match status" value="1"/>
</dbReference>
<feature type="domain" description="HTH cro/C1-type" evidence="1">
    <location>
        <begin position="19"/>
        <end position="73"/>
    </location>
</feature>
<dbReference type="STRING" id="112413.SAMN05421854_109385"/>
<dbReference type="GO" id="GO:0003677">
    <property type="term" value="F:DNA binding"/>
    <property type="evidence" value="ECO:0007669"/>
    <property type="project" value="InterPro"/>
</dbReference>
<dbReference type="Gene3D" id="3.30.450.180">
    <property type="match status" value="1"/>
</dbReference>
<sequence>MPESSARIAQVPTSFADALRDARSRRRLSQLDLALKAGTTQRHVSFMERGRSLPGRGMVVRVAEALGLPLRERNALLLAAGYAPVYPETRLDDPALTPVLESLRALLAGHEPYPALAVNRYGDLVASNDGFDLLTEGVAADLLEPPINVLRLALHPRGMAPRIQNFADWAQHVLERPRRGLAHGPDPRHQALLDELTGYLPSPGEPSGDHLGFAVPLQLSSSAGELRLLTAITQFTTAVDVTVAELSLETFLPADASTAELLKARPTR</sequence>
<reference evidence="2 3" key="1">
    <citation type="submission" date="2016-10" db="EMBL/GenBank/DDBJ databases">
        <authorList>
            <person name="de Groot N.N."/>
        </authorList>
    </citation>
    <scope>NUCLEOTIDE SEQUENCE [LARGE SCALE GENOMIC DNA]</scope>
    <source>
        <strain evidence="2 3">DSM 44637</strain>
    </source>
</reference>
<accession>A0A1I5WSQ8</accession>
<dbReference type="PANTHER" id="PTHR35010:SF4">
    <property type="entry name" value="BLL5781 PROTEIN"/>
    <property type="match status" value="1"/>
</dbReference>
<dbReference type="Proteomes" id="UP000199137">
    <property type="component" value="Unassembled WGS sequence"/>
</dbReference>
<dbReference type="Gene3D" id="1.10.260.40">
    <property type="entry name" value="lambda repressor-like DNA-binding domains"/>
    <property type="match status" value="1"/>
</dbReference>
<gene>
    <name evidence="2" type="ORF">SAMN05421854_109385</name>
</gene>
<dbReference type="Pfam" id="PF17765">
    <property type="entry name" value="MLTR_LBD"/>
    <property type="match status" value="1"/>
</dbReference>
<dbReference type="EMBL" id="FOWC01000009">
    <property type="protein sequence ID" value="SFQ22822.1"/>
    <property type="molecule type" value="Genomic_DNA"/>
</dbReference>
<organism evidence="2 3">
    <name type="scientific">Amycolatopsis rubida</name>
    <dbReference type="NCBI Taxonomy" id="112413"/>
    <lineage>
        <taxon>Bacteria</taxon>
        <taxon>Bacillati</taxon>
        <taxon>Actinomycetota</taxon>
        <taxon>Actinomycetes</taxon>
        <taxon>Pseudonocardiales</taxon>
        <taxon>Pseudonocardiaceae</taxon>
        <taxon>Amycolatopsis</taxon>
    </lineage>
</organism>
<dbReference type="InterPro" id="IPR001387">
    <property type="entry name" value="Cro/C1-type_HTH"/>
</dbReference>
<protein>
    <submittedName>
        <fullName evidence="2">Transcriptional regulator, contains XRE-family HTH domain</fullName>
    </submittedName>
</protein>
<dbReference type="AlphaFoldDB" id="A0A1I5WSQ8"/>
<dbReference type="SMART" id="SM00530">
    <property type="entry name" value="HTH_XRE"/>
    <property type="match status" value="1"/>
</dbReference>
<name>A0A1I5WSQ8_9PSEU</name>
<proteinExistence type="predicted"/>
<dbReference type="SUPFAM" id="SSF47413">
    <property type="entry name" value="lambda repressor-like DNA-binding domains"/>
    <property type="match status" value="1"/>
</dbReference>